<keyword evidence="2" id="KW-0539">Nucleus</keyword>
<dbReference type="EMBL" id="OZ035824">
    <property type="protein sequence ID" value="CAL1593711.1"/>
    <property type="molecule type" value="Genomic_DNA"/>
</dbReference>
<dbReference type="PANTHER" id="PTHR21686">
    <property type="entry name" value="DEOXYNUCLEOTIDYLTRANSFERASE TERMINAL-INTERACTING PROTEIN 2"/>
    <property type="match status" value="1"/>
</dbReference>
<protein>
    <recommendedName>
        <fullName evidence="4">Fcf2 pre-rRNA processing C-terminal domain-containing protein</fullName>
    </recommendedName>
</protein>
<evidence type="ECO:0000313" key="6">
    <source>
        <dbReference type="Proteomes" id="UP001497482"/>
    </source>
</evidence>
<reference evidence="5 6" key="1">
    <citation type="submission" date="2024-04" db="EMBL/GenBank/DDBJ databases">
        <authorList>
            <person name="Waldvogel A.-M."/>
            <person name="Schoenle A."/>
        </authorList>
    </citation>
    <scope>NUCLEOTIDE SEQUENCE [LARGE SCALE GENOMIC DNA]</scope>
</reference>
<dbReference type="InterPro" id="IPR039883">
    <property type="entry name" value="Fcf2/DNTTIP2"/>
</dbReference>
<feature type="region of interest" description="Disordered" evidence="3">
    <location>
        <begin position="77"/>
        <end position="99"/>
    </location>
</feature>
<feature type="region of interest" description="Disordered" evidence="3">
    <location>
        <begin position="488"/>
        <end position="515"/>
    </location>
</feature>
<evidence type="ECO:0000313" key="5">
    <source>
        <dbReference type="EMBL" id="CAL1593711.1"/>
    </source>
</evidence>
<dbReference type="Pfam" id="PF08698">
    <property type="entry name" value="Fcf2"/>
    <property type="match status" value="1"/>
</dbReference>
<evidence type="ECO:0000256" key="1">
    <source>
        <dbReference type="ARBA" id="ARBA00004604"/>
    </source>
</evidence>
<feature type="compositionally biased region" description="Acidic residues" evidence="3">
    <location>
        <begin position="322"/>
        <end position="331"/>
    </location>
</feature>
<dbReference type="GO" id="GO:0005730">
    <property type="term" value="C:nucleolus"/>
    <property type="evidence" value="ECO:0007669"/>
    <property type="project" value="UniProtKB-SubCell"/>
</dbReference>
<feature type="compositionally biased region" description="Polar residues" evidence="3">
    <location>
        <begin position="395"/>
        <end position="409"/>
    </location>
</feature>
<feature type="compositionally biased region" description="Polar residues" evidence="3">
    <location>
        <begin position="11"/>
        <end position="58"/>
    </location>
</feature>
<proteinExistence type="predicted"/>
<evidence type="ECO:0000259" key="4">
    <source>
        <dbReference type="Pfam" id="PF08698"/>
    </source>
</evidence>
<feature type="compositionally biased region" description="Acidic residues" evidence="3">
    <location>
        <begin position="494"/>
        <end position="515"/>
    </location>
</feature>
<gene>
    <name evidence="5" type="ORF">KC01_LOCUS22756</name>
</gene>
<dbReference type="AlphaFoldDB" id="A0AAV2KZP2"/>
<feature type="compositionally biased region" description="Acidic residues" evidence="3">
    <location>
        <begin position="350"/>
        <end position="359"/>
    </location>
</feature>
<accession>A0AAV2KZP2</accession>
<feature type="region of interest" description="Disordered" evidence="3">
    <location>
        <begin position="313"/>
        <end position="460"/>
    </location>
</feature>
<dbReference type="PANTHER" id="PTHR21686:SF12">
    <property type="entry name" value="DEOXYNUCLEOTIDYLTRANSFERASE TERMINAL-INTERACTING PROTEIN 2"/>
    <property type="match status" value="1"/>
</dbReference>
<feature type="region of interest" description="Disordered" evidence="3">
    <location>
        <begin position="1"/>
        <end position="58"/>
    </location>
</feature>
<dbReference type="InterPro" id="IPR014810">
    <property type="entry name" value="Fcf2_C"/>
</dbReference>
<sequence>MVVTRRGVHVSSPSRATNTADSSISSAPQATPSTGRRTRRTANSSESPTQTTVEEASSQLEKLSQDCFVQNSARKRCTRASRLHSPDKPCTPVGSVHEEEPSDIESCCSVVSDIVAPLTRRSTRKKVEKKEEDLSEVESCSSVRRSTRKKRAPVALDSASEETDEKTRPDALGSASEEKDEKTRPDALDSASEETDEKTRADALDSASEEKDEKTRADALDSASEEKDEKTRPDALDFASEVTDEKTRADALDSASEVTDEKTRADALDSASEVTDEKKQPSEVMAGEQQQETTENLLEETLEPEMMETVEPLKKVLTSSTCDDETTEDKDDVIMVNADADTLGGSEQQDGNDDVENPEGDALVSNSEKGEVQAGVDTVTELACHIEEEQEEPIQCTSSQPTAQFSEQPPQGAAVQSKRGINLLDSSDEDDDFADEIGESSGDEAEESGEELLQSTETKVTKAAEGLFMIDTRPGEDADELYYQDRLKERGQVAEEEEEEFLDEEGDDDDHDDAADVLFSSRDPQFKALSSRIDPGLRMKQLGGLYISFDGSKSKPVSNSQQKHREKKILDEVMKRSVIGPDFEKKDAVPPCNETKKALKLKRKAERAKTTGEAWFNMKAPEITPELKGDLQLLRMRGSMDSKRFYKKNDRDGFPKYFQMGTVVDNPVDFYHSRIAKKDRKRTMVEELLADAEFRQKNKRKFQTIMAEKAAQTAGRRHKKGKFQKK</sequence>
<evidence type="ECO:0000256" key="3">
    <source>
        <dbReference type="SAM" id="MobiDB-lite"/>
    </source>
</evidence>
<comment type="subcellular location">
    <subcellularLocation>
        <location evidence="1">Nucleus</location>
        <location evidence="1">Nucleolus</location>
    </subcellularLocation>
</comment>
<evidence type="ECO:0000256" key="2">
    <source>
        <dbReference type="ARBA" id="ARBA00023242"/>
    </source>
</evidence>
<name>A0AAV2KZP2_KNICA</name>
<dbReference type="GO" id="GO:0006396">
    <property type="term" value="P:RNA processing"/>
    <property type="evidence" value="ECO:0007669"/>
    <property type="project" value="TreeGrafter"/>
</dbReference>
<feature type="region of interest" description="Disordered" evidence="3">
    <location>
        <begin position="122"/>
        <end position="293"/>
    </location>
</feature>
<organism evidence="5 6">
    <name type="scientific">Knipowitschia caucasica</name>
    <name type="common">Caucasian dwarf goby</name>
    <name type="synonym">Pomatoschistus caucasicus</name>
    <dbReference type="NCBI Taxonomy" id="637954"/>
    <lineage>
        <taxon>Eukaryota</taxon>
        <taxon>Metazoa</taxon>
        <taxon>Chordata</taxon>
        <taxon>Craniata</taxon>
        <taxon>Vertebrata</taxon>
        <taxon>Euteleostomi</taxon>
        <taxon>Actinopterygii</taxon>
        <taxon>Neopterygii</taxon>
        <taxon>Teleostei</taxon>
        <taxon>Neoteleostei</taxon>
        <taxon>Acanthomorphata</taxon>
        <taxon>Gobiaria</taxon>
        <taxon>Gobiiformes</taxon>
        <taxon>Gobioidei</taxon>
        <taxon>Gobiidae</taxon>
        <taxon>Gobiinae</taxon>
        <taxon>Knipowitschia</taxon>
    </lineage>
</organism>
<feature type="compositionally biased region" description="Basic and acidic residues" evidence="3">
    <location>
        <begin position="197"/>
        <end position="235"/>
    </location>
</feature>
<feature type="compositionally biased region" description="Acidic residues" evidence="3">
    <location>
        <begin position="426"/>
        <end position="450"/>
    </location>
</feature>
<keyword evidence="6" id="KW-1185">Reference proteome</keyword>
<feature type="compositionally biased region" description="Basic and acidic residues" evidence="3">
    <location>
        <begin position="176"/>
        <end position="187"/>
    </location>
</feature>
<dbReference type="Proteomes" id="UP001497482">
    <property type="component" value="Chromosome 2"/>
</dbReference>
<feature type="domain" description="Fcf2 pre-rRNA processing C-terminal" evidence="4">
    <location>
        <begin position="608"/>
        <end position="701"/>
    </location>
</feature>
<dbReference type="GO" id="GO:0003723">
    <property type="term" value="F:RNA binding"/>
    <property type="evidence" value="ECO:0007669"/>
    <property type="project" value="TreeGrafter"/>
</dbReference>